<evidence type="ECO:0000256" key="4">
    <source>
        <dbReference type="ARBA" id="ARBA00037131"/>
    </source>
</evidence>
<comment type="subcellular location">
    <subcellularLocation>
        <location evidence="1">Cytoplasm</location>
    </subcellularLocation>
</comment>
<dbReference type="RefSeq" id="WP_141271135.1">
    <property type="nucleotide sequence ID" value="NZ_BJLH01000008.1"/>
</dbReference>
<evidence type="ECO:0000313" key="6">
    <source>
        <dbReference type="EMBL" id="GEA60730.1"/>
    </source>
</evidence>
<dbReference type="Pfam" id="PF00582">
    <property type="entry name" value="Usp"/>
    <property type="match status" value="1"/>
</dbReference>
<dbReference type="Gene3D" id="3.40.50.12370">
    <property type="match status" value="1"/>
</dbReference>
<evidence type="ECO:0000256" key="3">
    <source>
        <dbReference type="ARBA" id="ARBA00022490"/>
    </source>
</evidence>
<sequence>MKKFKNILFVSQGLSNHSDSIGQALRLSYNNQAPVKGMIFCPPLPDYLSQYQSSYESSLIHNVSEHIKDSRDLHDISEAHVSFPLEVVSGDKPAINIIRAVHRGEHDLLIKDAEPLDDDEEGFKAIDMTLLRKCPSPVWLNRASNKPRNKRRVAVAIDPIIASEEHHGLCMRLMELSRSIADSCDSRLHVLSCWEYQLERYLDSHAWIKIEDKELNAEIEKAQVEHRQALDQLITESGVSGEIIVHHLHGLPDDVIPHWVDEHEIDILVMGTLARTGIPGFVIGNTAENIVRSVTCSLVALKPKGFVSPFV</sequence>
<protein>
    <submittedName>
        <fullName evidence="6">Universal stress protein</fullName>
    </submittedName>
</protein>
<comment type="function">
    <text evidence="4">Required for resistance to DNA-damaging agents.</text>
</comment>
<gene>
    <name evidence="6" type="ORF">VCO01S_19230</name>
</gene>
<reference evidence="6 7" key="1">
    <citation type="submission" date="2019-06" db="EMBL/GenBank/DDBJ databases">
        <title>Whole genome shotgun sequence of Vibrio comitans NBRC 102076.</title>
        <authorList>
            <person name="Hosoyama A."/>
            <person name="Uohara A."/>
            <person name="Ohji S."/>
            <person name="Ichikawa N."/>
        </authorList>
    </citation>
    <scope>NUCLEOTIDE SEQUENCE [LARGE SCALE GENOMIC DNA]</scope>
    <source>
        <strain evidence="6 7">NBRC 102076</strain>
    </source>
</reference>
<keyword evidence="3" id="KW-0963">Cytoplasm</keyword>
<dbReference type="SUPFAM" id="SSF52402">
    <property type="entry name" value="Adenine nucleotide alpha hydrolases-like"/>
    <property type="match status" value="2"/>
</dbReference>
<dbReference type="EMBL" id="BJLH01000008">
    <property type="protein sequence ID" value="GEA60730.1"/>
    <property type="molecule type" value="Genomic_DNA"/>
</dbReference>
<dbReference type="GO" id="GO:0005737">
    <property type="term" value="C:cytoplasm"/>
    <property type="evidence" value="ECO:0007669"/>
    <property type="project" value="UniProtKB-SubCell"/>
</dbReference>
<name>A0A4Y3IPR7_9VIBR</name>
<dbReference type="Proteomes" id="UP000318242">
    <property type="component" value="Unassembled WGS sequence"/>
</dbReference>
<dbReference type="AlphaFoldDB" id="A0A4Y3IPR7"/>
<evidence type="ECO:0000256" key="1">
    <source>
        <dbReference type="ARBA" id="ARBA00004496"/>
    </source>
</evidence>
<evidence type="ECO:0000256" key="2">
    <source>
        <dbReference type="ARBA" id="ARBA00008791"/>
    </source>
</evidence>
<organism evidence="6 7">
    <name type="scientific">Vibrio comitans NBRC 102076</name>
    <dbReference type="NCBI Taxonomy" id="1219078"/>
    <lineage>
        <taxon>Bacteria</taxon>
        <taxon>Pseudomonadati</taxon>
        <taxon>Pseudomonadota</taxon>
        <taxon>Gammaproteobacteria</taxon>
        <taxon>Vibrionales</taxon>
        <taxon>Vibrionaceae</taxon>
        <taxon>Vibrio</taxon>
    </lineage>
</organism>
<dbReference type="PANTHER" id="PTHR47892">
    <property type="entry name" value="UNIVERSAL STRESS PROTEIN E"/>
    <property type="match status" value="1"/>
</dbReference>
<keyword evidence="7" id="KW-1185">Reference proteome</keyword>
<comment type="caution">
    <text evidence="6">The sequence shown here is derived from an EMBL/GenBank/DDBJ whole genome shotgun (WGS) entry which is preliminary data.</text>
</comment>
<accession>A0A4Y3IPR7</accession>
<evidence type="ECO:0000313" key="7">
    <source>
        <dbReference type="Proteomes" id="UP000318242"/>
    </source>
</evidence>
<comment type="similarity">
    <text evidence="2">Belongs to the universal stress protein A family.</text>
</comment>
<feature type="domain" description="UspA" evidence="5">
    <location>
        <begin position="151"/>
        <end position="301"/>
    </location>
</feature>
<dbReference type="InterPro" id="IPR006016">
    <property type="entry name" value="UspA"/>
</dbReference>
<proteinExistence type="inferred from homology"/>
<evidence type="ECO:0000259" key="5">
    <source>
        <dbReference type="Pfam" id="PF00582"/>
    </source>
</evidence>
<dbReference type="PANTHER" id="PTHR47892:SF1">
    <property type="entry name" value="UNIVERSAL STRESS PROTEIN E"/>
    <property type="match status" value="1"/>
</dbReference>
<dbReference type="OrthoDB" id="239260at2"/>